<dbReference type="GO" id="GO:0006031">
    <property type="term" value="P:chitin biosynthetic process"/>
    <property type="evidence" value="ECO:0007669"/>
    <property type="project" value="UniProtKB-UniRule"/>
</dbReference>
<evidence type="ECO:0000256" key="9">
    <source>
        <dbReference type="ARBA" id="ARBA00048014"/>
    </source>
</evidence>
<evidence type="ECO:0000256" key="1">
    <source>
        <dbReference type="ARBA" id="ARBA00004651"/>
    </source>
</evidence>
<evidence type="ECO:0000256" key="6">
    <source>
        <dbReference type="ARBA" id="ARBA00022692"/>
    </source>
</evidence>
<evidence type="ECO:0000256" key="7">
    <source>
        <dbReference type="ARBA" id="ARBA00023136"/>
    </source>
</evidence>
<keyword evidence="12" id="KW-1185">Reference proteome</keyword>
<comment type="similarity">
    <text evidence="10">Belongs to the chitin synthase family.</text>
</comment>
<accession>A0AAD4L8F1</accession>
<protein>
    <recommendedName>
        <fullName evidence="2 10">Chitin synthase</fullName>
        <ecNumber evidence="2 10">2.4.1.16</ecNumber>
    </recommendedName>
</protein>
<dbReference type="Pfam" id="PF01644">
    <property type="entry name" value="Chitin_synth_1"/>
    <property type="match status" value="1"/>
</dbReference>
<gene>
    <name evidence="11" type="ORF">EDB92DRAFT_1937360</name>
</gene>
<dbReference type="GO" id="GO:0071555">
    <property type="term" value="P:cell wall organization"/>
    <property type="evidence" value="ECO:0007669"/>
    <property type="project" value="UniProtKB-KW"/>
</dbReference>
<name>A0AAD4L8F1_9AGAM</name>
<evidence type="ECO:0000256" key="3">
    <source>
        <dbReference type="ARBA" id="ARBA00022475"/>
    </source>
</evidence>
<dbReference type="InterPro" id="IPR004835">
    <property type="entry name" value="Chitin_synth"/>
</dbReference>
<dbReference type="PANTHER" id="PTHR22914:SF9">
    <property type="entry name" value="CHITIN SYNTHASE 1"/>
    <property type="match status" value="1"/>
</dbReference>
<dbReference type="GO" id="GO:0004100">
    <property type="term" value="F:chitin synthase activity"/>
    <property type="evidence" value="ECO:0007669"/>
    <property type="project" value="UniProtKB-UniRule"/>
</dbReference>
<dbReference type="PANTHER" id="PTHR22914">
    <property type="entry name" value="CHITIN SYNTHASE"/>
    <property type="match status" value="1"/>
</dbReference>
<evidence type="ECO:0000256" key="4">
    <source>
        <dbReference type="ARBA" id="ARBA00022676"/>
    </source>
</evidence>
<comment type="caution">
    <text evidence="11">The sequence shown here is derived from an EMBL/GenBank/DDBJ whole genome shotgun (WGS) entry which is preliminary data.</text>
</comment>
<keyword evidence="3 10" id="KW-1003">Cell membrane</keyword>
<keyword evidence="5 10" id="KW-0808">Transferase</keyword>
<evidence type="ECO:0000256" key="5">
    <source>
        <dbReference type="ARBA" id="ARBA00022679"/>
    </source>
</evidence>
<sequence>MRYLTVTGYPDNVEDNSFMRRQVHCNPPRWTKQFIVMTMYNEGDTLFARTMHGVMKNIAYLCKRDRSKTWGKDGWKEVVDCIVKDGRLNINSRMPSAIRVHQVSIATNMVNSKPVSVHEYEYNFRVRVAVIERIKIEDAERNHVLVQFYLKEKNEKKINSHRWLFNAFGHILRQNVCVLLDNGIRPDPSSIYSLWNESDIVAFKEKYGRTLLNPLVAAQNFEYKMSSILEKPSTTPVGSVAKLYP</sequence>
<comment type="catalytic activity">
    <reaction evidence="9 10">
        <text>[(1-&gt;4)-N-acetyl-beta-D-glucosaminyl](n) + UDP-N-acetyl-alpha-D-glucosamine = [(1-&gt;4)-N-acetyl-beta-D-glucosaminyl](n+1) + UDP + H(+)</text>
        <dbReference type="Rhea" id="RHEA:16637"/>
        <dbReference type="Rhea" id="RHEA-COMP:9593"/>
        <dbReference type="Rhea" id="RHEA-COMP:9595"/>
        <dbReference type="ChEBI" id="CHEBI:15378"/>
        <dbReference type="ChEBI" id="CHEBI:17029"/>
        <dbReference type="ChEBI" id="CHEBI:57705"/>
        <dbReference type="ChEBI" id="CHEBI:58223"/>
        <dbReference type="EC" id="2.4.1.16"/>
    </reaction>
</comment>
<dbReference type="Proteomes" id="UP001201163">
    <property type="component" value="Unassembled WGS sequence"/>
</dbReference>
<keyword evidence="6" id="KW-0812">Transmembrane</keyword>
<evidence type="ECO:0000313" key="12">
    <source>
        <dbReference type="Proteomes" id="UP001201163"/>
    </source>
</evidence>
<keyword evidence="4 10" id="KW-0328">Glycosyltransferase</keyword>
<evidence type="ECO:0000313" key="11">
    <source>
        <dbReference type="EMBL" id="KAH8979413.1"/>
    </source>
</evidence>
<comment type="function">
    <text evidence="10">Polymerizes chitin, a structural polymer of the cell wall and septum, by transferring the sugar moiety of UDP-GlcNAc to the non-reducing end of the growing chitin polymer.</text>
</comment>
<dbReference type="EMBL" id="JAKELL010000173">
    <property type="protein sequence ID" value="KAH8979413.1"/>
    <property type="molecule type" value="Genomic_DNA"/>
</dbReference>
<evidence type="ECO:0000256" key="8">
    <source>
        <dbReference type="ARBA" id="ARBA00023316"/>
    </source>
</evidence>
<dbReference type="GO" id="GO:0005886">
    <property type="term" value="C:plasma membrane"/>
    <property type="evidence" value="ECO:0007669"/>
    <property type="project" value="UniProtKB-SubCell"/>
</dbReference>
<dbReference type="EC" id="2.4.1.16" evidence="2 10"/>
<keyword evidence="7" id="KW-0472">Membrane</keyword>
<dbReference type="GO" id="GO:0030428">
    <property type="term" value="C:cell septum"/>
    <property type="evidence" value="ECO:0007669"/>
    <property type="project" value="TreeGrafter"/>
</dbReference>
<proteinExistence type="inferred from homology"/>
<evidence type="ECO:0000256" key="10">
    <source>
        <dbReference type="RuleBase" id="RU366040"/>
    </source>
</evidence>
<reference evidence="11" key="1">
    <citation type="submission" date="2022-01" db="EMBL/GenBank/DDBJ databases">
        <title>Comparative genomics reveals a dynamic genome evolution in the ectomycorrhizal milk-cap (Lactarius) mushrooms.</title>
        <authorList>
            <consortium name="DOE Joint Genome Institute"/>
            <person name="Lebreton A."/>
            <person name="Tang N."/>
            <person name="Kuo A."/>
            <person name="LaButti K."/>
            <person name="Drula E."/>
            <person name="Barry K."/>
            <person name="Clum A."/>
            <person name="Lipzen A."/>
            <person name="Mousain D."/>
            <person name="Ng V."/>
            <person name="Wang R."/>
            <person name="Wang X."/>
            <person name="Dai Y."/>
            <person name="Henrissat B."/>
            <person name="Grigoriev I.V."/>
            <person name="Guerin-Laguette A."/>
            <person name="Yu F."/>
            <person name="Martin F.M."/>
        </authorList>
    </citation>
    <scope>NUCLEOTIDE SEQUENCE</scope>
    <source>
        <strain evidence="11">QP</strain>
    </source>
</reference>
<keyword evidence="8 10" id="KW-0961">Cell wall biogenesis/degradation</keyword>
<organism evidence="11 12">
    <name type="scientific">Lactarius akahatsu</name>
    <dbReference type="NCBI Taxonomy" id="416441"/>
    <lineage>
        <taxon>Eukaryota</taxon>
        <taxon>Fungi</taxon>
        <taxon>Dikarya</taxon>
        <taxon>Basidiomycota</taxon>
        <taxon>Agaricomycotina</taxon>
        <taxon>Agaricomycetes</taxon>
        <taxon>Russulales</taxon>
        <taxon>Russulaceae</taxon>
        <taxon>Lactarius</taxon>
    </lineage>
</organism>
<evidence type="ECO:0000256" key="2">
    <source>
        <dbReference type="ARBA" id="ARBA00012543"/>
    </source>
</evidence>
<comment type="subcellular location">
    <subcellularLocation>
        <location evidence="1 10">Cell membrane</location>
        <topology evidence="1 10">Multi-pass membrane protein</topology>
    </subcellularLocation>
</comment>
<dbReference type="AlphaFoldDB" id="A0AAD4L8F1"/>